<sequence>MASALKDIYNVPFIHKLISSIKIEYPPFNGEVLTSAVFDEQWEYRTLKERMRHITLKLNEGLPADYEESLDLLMKVAPHFKNEDLAAIIFPDYVEVFGLDHWELSIAALEHFTMYSTSEFAVRPFILKDLDKMAKQMENWAVSPHANVRRLASEGIRPRLPWGMALQPLKKDPSPIIPILELLKEDESLYVRKSVANNLNDISKDHPELVLQLAQSWIRSHPYTDWIIKHACRTLLKKGDPAALALFGYSGAEGLSVQNFRIENETIQIGEELQFSFAIASERNEPTPIRLEYRIQYAKAQGKQSAKIFKITENTISKDKPLLYKKKQSFRNMTTRKHYPGDHMIAILINGEEKAKLSFIVR</sequence>
<keyword evidence="2" id="KW-1185">Reference proteome</keyword>
<name>A0ABX8FHB7_9BACI</name>
<accession>A0ABX8FHB7</accession>
<dbReference type="SUPFAM" id="SSF48371">
    <property type="entry name" value="ARM repeat"/>
    <property type="match status" value="1"/>
</dbReference>
<dbReference type="InterPro" id="IPR016024">
    <property type="entry name" value="ARM-type_fold"/>
</dbReference>
<dbReference type="RefSeq" id="WP_214478574.1">
    <property type="nucleotide sequence ID" value="NZ_CP071709.1"/>
</dbReference>
<gene>
    <name evidence="1" type="ORF">J1899_10405</name>
</gene>
<dbReference type="EMBL" id="CP071709">
    <property type="protein sequence ID" value="QVY63424.1"/>
    <property type="molecule type" value="Genomic_DNA"/>
</dbReference>
<proteinExistence type="predicted"/>
<dbReference type="Pfam" id="PF08713">
    <property type="entry name" value="DNA_alkylation"/>
    <property type="match status" value="1"/>
</dbReference>
<dbReference type="Proteomes" id="UP000679247">
    <property type="component" value="Chromosome"/>
</dbReference>
<evidence type="ECO:0000313" key="1">
    <source>
        <dbReference type="EMBL" id="QVY63424.1"/>
    </source>
</evidence>
<dbReference type="InterPro" id="IPR014825">
    <property type="entry name" value="DNA_alkylation"/>
</dbReference>
<dbReference type="Gene3D" id="1.25.40.290">
    <property type="entry name" value="ARM repeat domains"/>
    <property type="match status" value="1"/>
</dbReference>
<reference evidence="1 2" key="1">
    <citation type="submission" date="2021-03" db="EMBL/GenBank/DDBJ databases">
        <title>The first data on the complete genome of the tetrodotoxin-producing bacterium.</title>
        <authorList>
            <person name="Melnikova D.I."/>
            <person name="Nijland R."/>
            <person name="Magarlamov T.Y."/>
        </authorList>
    </citation>
    <scope>NUCLEOTIDE SEQUENCE [LARGE SCALE GENOMIC DNA]</scope>
    <source>
        <strain evidence="1 2">1839</strain>
    </source>
</reference>
<organism evidence="1 2">
    <name type="scientific">Cytobacillus gottheilii</name>
    <dbReference type="NCBI Taxonomy" id="859144"/>
    <lineage>
        <taxon>Bacteria</taxon>
        <taxon>Bacillati</taxon>
        <taxon>Bacillota</taxon>
        <taxon>Bacilli</taxon>
        <taxon>Bacillales</taxon>
        <taxon>Bacillaceae</taxon>
        <taxon>Cytobacillus</taxon>
    </lineage>
</organism>
<protein>
    <submittedName>
        <fullName evidence="1">DNA alkylation repair protein</fullName>
    </submittedName>
</protein>
<evidence type="ECO:0000313" key="2">
    <source>
        <dbReference type="Proteomes" id="UP000679247"/>
    </source>
</evidence>